<proteinExistence type="inferred from homology"/>
<dbReference type="Gene3D" id="3.60.21.10">
    <property type="match status" value="1"/>
</dbReference>
<dbReference type="SMART" id="SM00854">
    <property type="entry name" value="PGA_cap"/>
    <property type="match status" value="1"/>
</dbReference>
<protein>
    <recommendedName>
        <fullName evidence="3">Capsule synthesis protein CapA domain-containing protein</fullName>
    </recommendedName>
</protein>
<evidence type="ECO:0000259" key="3">
    <source>
        <dbReference type="SMART" id="SM00854"/>
    </source>
</evidence>
<keyword evidence="5" id="KW-1185">Reference proteome</keyword>
<organism evidence="4 5">
    <name type="scientific">Actinoallomurus oryzae</name>
    <dbReference type="NCBI Taxonomy" id="502180"/>
    <lineage>
        <taxon>Bacteria</taxon>
        <taxon>Bacillati</taxon>
        <taxon>Actinomycetota</taxon>
        <taxon>Actinomycetes</taxon>
        <taxon>Streptosporangiales</taxon>
        <taxon>Thermomonosporaceae</taxon>
        <taxon>Actinoallomurus</taxon>
    </lineage>
</organism>
<dbReference type="InterPro" id="IPR029052">
    <property type="entry name" value="Metallo-depent_PP-like"/>
</dbReference>
<dbReference type="SUPFAM" id="SSF56300">
    <property type="entry name" value="Metallo-dependent phosphatases"/>
    <property type="match status" value="1"/>
</dbReference>
<evidence type="ECO:0000256" key="1">
    <source>
        <dbReference type="ARBA" id="ARBA00005662"/>
    </source>
</evidence>
<comment type="similarity">
    <text evidence="1">Belongs to the CapA family.</text>
</comment>
<gene>
    <name evidence="4" type="ORF">GCM10023191_063820</name>
</gene>
<reference evidence="5" key="1">
    <citation type="journal article" date="2019" name="Int. J. Syst. Evol. Microbiol.">
        <title>The Global Catalogue of Microorganisms (GCM) 10K type strain sequencing project: providing services to taxonomists for standard genome sequencing and annotation.</title>
        <authorList>
            <consortium name="The Broad Institute Genomics Platform"/>
            <consortium name="The Broad Institute Genome Sequencing Center for Infectious Disease"/>
            <person name="Wu L."/>
            <person name="Ma J."/>
        </authorList>
    </citation>
    <scope>NUCLEOTIDE SEQUENCE [LARGE SCALE GENOMIC DNA]</scope>
    <source>
        <strain evidence="5">JCM 17933</strain>
    </source>
</reference>
<keyword evidence="2" id="KW-0732">Signal</keyword>
<dbReference type="PANTHER" id="PTHR33393">
    <property type="entry name" value="POLYGLUTAMINE SYNTHESIS ACCESSORY PROTEIN RV0574C-RELATED"/>
    <property type="match status" value="1"/>
</dbReference>
<evidence type="ECO:0000256" key="2">
    <source>
        <dbReference type="SAM" id="SignalP"/>
    </source>
</evidence>
<dbReference type="Proteomes" id="UP001500503">
    <property type="component" value="Unassembled WGS sequence"/>
</dbReference>
<evidence type="ECO:0000313" key="5">
    <source>
        <dbReference type="Proteomes" id="UP001500503"/>
    </source>
</evidence>
<comment type="caution">
    <text evidence="4">The sequence shown here is derived from an EMBL/GenBank/DDBJ whole genome shotgun (WGS) entry which is preliminary data.</text>
</comment>
<dbReference type="Pfam" id="PF09587">
    <property type="entry name" value="PGA_cap"/>
    <property type="match status" value="1"/>
</dbReference>
<dbReference type="EMBL" id="BAABHF010000039">
    <property type="protein sequence ID" value="GAA4506575.1"/>
    <property type="molecule type" value="Genomic_DNA"/>
</dbReference>
<sequence length="372" mass="39305">MAFCAIYPKVVTVMRRFSLPIAVAVAATLAAGAAACSDKSDAKMPPMKLTPSAHGSPSARVEAAKEPITIAFAGDTHFYAQLTARLANPRTALGSTIPWLKKADFTIANLETAITTRGTKAPKQYNFRAPASAFTALKAAGIDVVSMANNHGMDYGRVGLADSLAAIKRSGYPVVGIGKNAAEAYKPYYATVKGTRIAVIGATQVLDDNLISAWSATNTQGGLASAKNAPRLVQEVRKARKQADAVIVYLHWGQELQPCPLPRQKHLANQLVHAGADVIVGGHAHIPLGGGFFHGRYIDYGLGNFFFYAASGKTADTGILELTLSGRKVLKAQWRPGTISGGVPRLLTGSARVRALSKWNALRGCTGLTARP</sequence>
<feature type="domain" description="Capsule synthesis protein CapA" evidence="3">
    <location>
        <begin position="69"/>
        <end position="309"/>
    </location>
</feature>
<dbReference type="InterPro" id="IPR052169">
    <property type="entry name" value="CW_Biosynth-Accessory"/>
</dbReference>
<feature type="signal peptide" evidence="2">
    <location>
        <begin position="1"/>
        <end position="26"/>
    </location>
</feature>
<accession>A0ABP8QPR4</accession>
<dbReference type="InterPro" id="IPR019079">
    <property type="entry name" value="Capsule_synth_CapA"/>
</dbReference>
<evidence type="ECO:0000313" key="4">
    <source>
        <dbReference type="EMBL" id="GAA4506575.1"/>
    </source>
</evidence>
<dbReference type="CDD" id="cd07381">
    <property type="entry name" value="MPP_CapA"/>
    <property type="match status" value="1"/>
</dbReference>
<dbReference type="PANTHER" id="PTHR33393:SF13">
    <property type="entry name" value="PGA BIOSYNTHESIS PROTEIN CAPA"/>
    <property type="match status" value="1"/>
</dbReference>
<name>A0ABP8QPR4_9ACTN</name>
<feature type="chain" id="PRO_5046689236" description="Capsule synthesis protein CapA domain-containing protein" evidence="2">
    <location>
        <begin position="27"/>
        <end position="372"/>
    </location>
</feature>